<organism evidence="1 2">
    <name type="scientific">Elysia crispata</name>
    <name type="common">lettuce slug</name>
    <dbReference type="NCBI Taxonomy" id="231223"/>
    <lineage>
        <taxon>Eukaryota</taxon>
        <taxon>Metazoa</taxon>
        <taxon>Spiralia</taxon>
        <taxon>Lophotrochozoa</taxon>
        <taxon>Mollusca</taxon>
        <taxon>Gastropoda</taxon>
        <taxon>Heterobranchia</taxon>
        <taxon>Euthyneura</taxon>
        <taxon>Panpulmonata</taxon>
        <taxon>Sacoglossa</taxon>
        <taxon>Placobranchoidea</taxon>
        <taxon>Plakobranchidae</taxon>
        <taxon>Elysia</taxon>
    </lineage>
</organism>
<reference evidence="1" key="1">
    <citation type="journal article" date="2023" name="G3 (Bethesda)">
        <title>A reference genome for the long-term kleptoplast-retaining sea slug Elysia crispata morphotype clarki.</title>
        <authorList>
            <person name="Eastman K.E."/>
            <person name="Pendleton A.L."/>
            <person name="Shaikh M.A."/>
            <person name="Suttiyut T."/>
            <person name="Ogas R."/>
            <person name="Tomko P."/>
            <person name="Gavelis G."/>
            <person name="Widhalm J.R."/>
            <person name="Wisecaver J.H."/>
        </authorList>
    </citation>
    <scope>NUCLEOTIDE SEQUENCE</scope>
    <source>
        <strain evidence="1">ECLA1</strain>
    </source>
</reference>
<sequence length="145" mass="16394">MAEGSNGFEPIDVSKRQYIESVVEPDMHTAISQLAKARKKMPLKCVKEARKVANNNIYYCGKSCVVLETEPETVRFSSIQVDKVCGISGLDKVPNSLDTLSKRIKVCSEERQELIKAHWLLNQKLATHVDSDTNLREREELGHHN</sequence>
<evidence type="ECO:0000313" key="2">
    <source>
        <dbReference type="Proteomes" id="UP001283361"/>
    </source>
</evidence>
<protein>
    <submittedName>
        <fullName evidence="1">Uncharacterized protein</fullName>
    </submittedName>
</protein>
<gene>
    <name evidence="1" type="ORF">RRG08_054391</name>
</gene>
<dbReference type="AlphaFoldDB" id="A0AAE1B444"/>
<keyword evidence="2" id="KW-1185">Reference proteome</keyword>
<name>A0AAE1B444_9GAST</name>
<comment type="caution">
    <text evidence="1">The sequence shown here is derived from an EMBL/GenBank/DDBJ whole genome shotgun (WGS) entry which is preliminary data.</text>
</comment>
<proteinExistence type="predicted"/>
<accession>A0AAE1B444</accession>
<dbReference type="Proteomes" id="UP001283361">
    <property type="component" value="Unassembled WGS sequence"/>
</dbReference>
<evidence type="ECO:0000313" key="1">
    <source>
        <dbReference type="EMBL" id="KAK3799265.1"/>
    </source>
</evidence>
<dbReference type="EMBL" id="JAWDGP010000590">
    <property type="protein sequence ID" value="KAK3799265.1"/>
    <property type="molecule type" value="Genomic_DNA"/>
</dbReference>